<accession>A0A2M8EN74</accession>
<dbReference type="Gene3D" id="3.40.50.2300">
    <property type="match status" value="1"/>
</dbReference>
<evidence type="ECO:0000313" key="1">
    <source>
        <dbReference type="EMBL" id="PJC24193.1"/>
    </source>
</evidence>
<comment type="caution">
    <text evidence="1">The sequence shown here is derived from an EMBL/GenBank/DDBJ whole genome shotgun (WGS) entry which is preliminary data.</text>
</comment>
<dbReference type="SUPFAM" id="SSF52172">
    <property type="entry name" value="CheY-like"/>
    <property type="match status" value="1"/>
</dbReference>
<dbReference type="InterPro" id="IPR011006">
    <property type="entry name" value="CheY-like_superfamily"/>
</dbReference>
<protein>
    <recommendedName>
        <fullName evidence="3">Response regulatory domain-containing protein</fullName>
    </recommendedName>
</protein>
<dbReference type="Proteomes" id="UP000230251">
    <property type="component" value="Unassembled WGS sequence"/>
</dbReference>
<reference evidence="2" key="1">
    <citation type="submission" date="2017-09" db="EMBL/GenBank/DDBJ databases">
        <title>Depth-based differentiation of microbial function through sediment-hosted aquifers and enrichment of novel symbionts in the deep terrestrial subsurface.</title>
        <authorList>
            <person name="Probst A.J."/>
            <person name="Ladd B."/>
            <person name="Jarett J.K."/>
            <person name="Geller-Mcgrath D.E."/>
            <person name="Sieber C.M.K."/>
            <person name="Emerson J.B."/>
            <person name="Anantharaman K."/>
            <person name="Thomas B.C."/>
            <person name="Malmstrom R."/>
            <person name="Stieglmeier M."/>
            <person name="Klingl A."/>
            <person name="Woyke T."/>
            <person name="Ryan C.M."/>
            <person name="Banfield J.F."/>
        </authorList>
    </citation>
    <scope>NUCLEOTIDE SEQUENCE [LARGE SCALE GENOMIC DNA]</scope>
</reference>
<sequence length="121" mass="13521">MSSHSILIIACDPYLAGIYGRKFERDNWDVEIAETILDGERTAIKSRPSIILLDDECAADISGEIRRLKSLPTILKTKIVVLAKEGDQKKISESFSAGADDYLLLGHFVPQEAVQKMRKML</sequence>
<name>A0A2M8EN74_9BACT</name>
<evidence type="ECO:0000313" key="2">
    <source>
        <dbReference type="Proteomes" id="UP000230251"/>
    </source>
</evidence>
<dbReference type="AlphaFoldDB" id="A0A2M8EN74"/>
<dbReference type="EMBL" id="PFSI01000063">
    <property type="protein sequence ID" value="PJC24193.1"/>
    <property type="molecule type" value="Genomic_DNA"/>
</dbReference>
<evidence type="ECO:0008006" key="3">
    <source>
        <dbReference type="Google" id="ProtNLM"/>
    </source>
</evidence>
<organism evidence="1 2">
    <name type="scientific">Candidatus Uhrbacteria bacterium CG_4_9_14_0_2_um_filter_41_50</name>
    <dbReference type="NCBI Taxonomy" id="1975031"/>
    <lineage>
        <taxon>Bacteria</taxon>
        <taxon>Candidatus Uhriibacteriota</taxon>
    </lineage>
</organism>
<gene>
    <name evidence="1" type="ORF">CO057_04145</name>
</gene>
<proteinExistence type="predicted"/>